<keyword evidence="7" id="KW-1133">Transmembrane helix</keyword>
<keyword evidence="5" id="KW-0175">Coiled coil</keyword>
<evidence type="ECO:0000256" key="2">
    <source>
        <dbReference type="ARBA" id="ARBA00022525"/>
    </source>
</evidence>
<keyword evidence="1" id="KW-0134">Cell wall</keyword>
<dbReference type="InterPro" id="IPR019931">
    <property type="entry name" value="LPXTG_anchor"/>
</dbReference>
<keyword evidence="7" id="KW-0812">Transmembrane</keyword>
<keyword evidence="11" id="KW-1185">Reference proteome</keyword>
<organism evidence="10 11">
    <name type="scientific">Streptomyces gulbargensis</name>
    <dbReference type="NCBI Taxonomy" id="364901"/>
    <lineage>
        <taxon>Bacteria</taxon>
        <taxon>Bacillati</taxon>
        <taxon>Actinomycetota</taxon>
        <taxon>Actinomycetes</taxon>
        <taxon>Kitasatosporales</taxon>
        <taxon>Streptomycetaceae</taxon>
        <taxon>Streptomyces</taxon>
    </lineage>
</organism>
<feature type="region of interest" description="Disordered" evidence="6">
    <location>
        <begin position="361"/>
        <end position="411"/>
    </location>
</feature>
<keyword evidence="7" id="KW-0472">Membrane</keyword>
<sequence length="452" mass="46511">MKIRRILATAVAAAVTTPVVFLSAGPAFATPTPTPTPAQTQAPATHEDDEKPSLEELEEAVAKAQAKIAALEAQRKAIIKDIDENNVDEALKTEVAAAREALKAAQDAKAAADTALVAAEDALKKLPGTATEQEKADAEKAVADAKKAVEGATATLAAAKLRHDKADTAFDDAVVALSRKVHILDERLKLAQEELTEAQDALEGFEELPEECEEGEALAVRVTGPTTVTAGTSAVFSLKVRNTSERTLDAVEAYAFAATLPTDWEEIDESEEPPSGWNKFITVAWSSAENPAWTPVSEEFDGIELGALAKGGQADVKLRLTVDAKAPTAQGVAFATGAYENEDGSCGYGDNSEAFFDIVPAGKGDKPTPVPTPTPSPSATTATPTPVPTVTTGNSNTTPYGGSSTTPVNRGALAATGSGDHLPQLGLAAGAAVVLGAGALVVARRRKAGAGA</sequence>
<feature type="transmembrane region" description="Helical" evidence="7">
    <location>
        <begin position="425"/>
        <end position="443"/>
    </location>
</feature>
<feature type="compositionally biased region" description="Basic and acidic residues" evidence="6">
    <location>
        <begin position="45"/>
        <end position="54"/>
    </location>
</feature>
<comment type="caution">
    <text evidence="10">The sequence shown here is derived from an EMBL/GenBank/DDBJ whole genome shotgun (WGS) entry which is preliminary data.</text>
</comment>
<name>A0ABP7LG98_9ACTN</name>
<reference evidence="11" key="1">
    <citation type="journal article" date="2019" name="Int. J. Syst. Evol. Microbiol.">
        <title>The Global Catalogue of Microorganisms (GCM) 10K type strain sequencing project: providing services to taxonomists for standard genome sequencing and annotation.</title>
        <authorList>
            <consortium name="The Broad Institute Genomics Platform"/>
            <consortium name="The Broad Institute Genome Sequencing Center for Infectious Disease"/>
            <person name="Wu L."/>
            <person name="Ma J."/>
        </authorList>
    </citation>
    <scope>NUCLEOTIDE SEQUENCE [LARGE SCALE GENOMIC DNA]</scope>
    <source>
        <strain evidence="11">JCM 16956</strain>
    </source>
</reference>
<evidence type="ECO:0000256" key="1">
    <source>
        <dbReference type="ARBA" id="ARBA00022512"/>
    </source>
</evidence>
<dbReference type="EMBL" id="BAABAJ010000002">
    <property type="protein sequence ID" value="GAA3900479.1"/>
    <property type="molecule type" value="Genomic_DNA"/>
</dbReference>
<evidence type="ECO:0000313" key="11">
    <source>
        <dbReference type="Proteomes" id="UP001501000"/>
    </source>
</evidence>
<evidence type="ECO:0000256" key="7">
    <source>
        <dbReference type="SAM" id="Phobius"/>
    </source>
</evidence>
<dbReference type="RefSeq" id="WP_345278616.1">
    <property type="nucleotide sequence ID" value="NZ_BAABAJ010000002.1"/>
</dbReference>
<evidence type="ECO:0000256" key="5">
    <source>
        <dbReference type="SAM" id="Coils"/>
    </source>
</evidence>
<keyword evidence="4" id="KW-0572">Peptidoglycan-anchor</keyword>
<keyword evidence="3 8" id="KW-0732">Signal</keyword>
<feature type="compositionally biased region" description="Low complexity" evidence="6">
    <location>
        <begin position="30"/>
        <end position="44"/>
    </location>
</feature>
<evidence type="ECO:0000256" key="4">
    <source>
        <dbReference type="ARBA" id="ARBA00023088"/>
    </source>
</evidence>
<accession>A0ABP7LG98</accession>
<gene>
    <name evidence="10" type="ORF">GCM10022244_08340</name>
</gene>
<feature type="region of interest" description="Disordered" evidence="6">
    <location>
        <begin position="30"/>
        <end position="56"/>
    </location>
</feature>
<dbReference type="PROSITE" id="PS50847">
    <property type="entry name" value="GRAM_POS_ANCHORING"/>
    <property type="match status" value="1"/>
</dbReference>
<feature type="coiled-coil region" evidence="5">
    <location>
        <begin position="135"/>
        <end position="208"/>
    </location>
</feature>
<evidence type="ECO:0000256" key="6">
    <source>
        <dbReference type="SAM" id="MobiDB-lite"/>
    </source>
</evidence>
<evidence type="ECO:0000313" key="10">
    <source>
        <dbReference type="EMBL" id="GAA3900479.1"/>
    </source>
</evidence>
<feature type="chain" id="PRO_5047441986" description="Gram-positive cocci surface proteins LPxTG domain-containing protein" evidence="8">
    <location>
        <begin position="30"/>
        <end position="452"/>
    </location>
</feature>
<protein>
    <recommendedName>
        <fullName evidence="9">Gram-positive cocci surface proteins LPxTG domain-containing protein</fullName>
    </recommendedName>
</protein>
<evidence type="ECO:0000256" key="8">
    <source>
        <dbReference type="SAM" id="SignalP"/>
    </source>
</evidence>
<feature type="compositionally biased region" description="Low complexity" evidence="6">
    <location>
        <begin position="377"/>
        <end position="399"/>
    </location>
</feature>
<evidence type="ECO:0000259" key="9">
    <source>
        <dbReference type="PROSITE" id="PS50847"/>
    </source>
</evidence>
<dbReference type="Proteomes" id="UP001501000">
    <property type="component" value="Unassembled WGS sequence"/>
</dbReference>
<evidence type="ECO:0000256" key="3">
    <source>
        <dbReference type="ARBA" id="ARBA00022729"/>
    </source>
</evidence>
<keyword evidence="2" id="KW-0964">Secreted</keyword>
<proteinExistence type="predicted"/>
<feature type="signal peptide" evidence="8">
    <location>
        <begin position="1"/>
        <end position="29"/>
    </location>
</feature>
<feature type="domain" description="Gram-positive cocci surface proteins LPxTG" evidence="9">
    <location>
        <begin position="413"/>
        <end position="452"/>
    </location>
</feature>